<dbReference type="NCBIfam" id="TIGR02302">
    <property type="entry name" value="aProt_lowcomp"/>
    <property type="match status" value="1"/>
</dbReference>
<feature type="compositionally biased region" description="Basic and acidic residues" evidence="2">
    <location>
        <begin position="673"/>
        <end position="686"/>
    </location>
</feature>
<feature type="compositionally biased region" description="Basic and acidic residues" evidence="2">
    <location>
        <begin position="697"/>
        <end position="712"/>
    </location>
</feature>
<feature type="transmembrane region" description="Helical" evidence="3">
    <location>
        <begin position="130"/>
        <end position="149"/>
    </location>
</feature>
<evidence type="ECO:0000256" key="1">
    <source>
        <dbReference type="SAM" id="Coils"/>
    </source>
</evidence>
<keyword evidence="1" id="KW-0175">Coiled coil</keyword>
<keyword evidence="3" id="KW-0812">Transmembrane</keyword>
<gene>
    <name evidence="4" type="ORF">OEZ60_09660</name>
</gene>
<feature type="transmembrane region" description="Helical" evidence="3">
    <location>
        <begin position="9"/>
        <end position="29"/>
    </location>
</feature>
<sequence length="835" mass="91556">MVAERITRGFWPVWTILFALIAALAFGLHETLPVEALWIGGVIALGGLGWALLRGILRFRWPTRAEALARLDLTLPGRPIAALGDALALGTEDDGSRTVWRAHIARMAGRAATARATAPDLRVAARDPFALRYAALTAFVAALLFGSLWRIAEVPGLAAPGGEAMAAGGPSWEAWVEPPAYTGRPSLYLNTIDAGTIELPEGSRVTLRLYGAVSDLGVEETVSGRAPLPEDGEAPVDTASVRAIDFEAVQSGRLAITGTGGREWRLTVLPDAPPTVAITGKVMREADGTMSQPFTASDDYAVAAGRALIELDLGAVERRHGLGPDPEPREVLIYDLPMPITGSRAEFAEALVEDASKHAWANLPVNMTFEVVDGRDQTGTSETEALVLPGRRFFDPVAAAMIELRRDLLWTRDNARRVSQVLHALTHRPEGLLRNERAYLMIRVAMRRLDAALVQGPLSEAMRDELAEALWEIAELIEDGGLADALERMHQAQERLSEAIRRGASPEEIQRLMDELRQATNDYIRKLAENMERQGADEPSQQAQNNQQITGDQLQQMMDEIQRLMEEGRMAEAQELLDQLSRMMENLRVTEGQNGEGQQGPGGQAMEDLRQTLRDQQGLSDEAFRDLQQQFGDQQGQQGQQGQNGQPGEGQAQQGQDGQTPDGTGEGLSGERSLAERQRSLRDTLRQQEGNLPGSPSDEREAARRALEEAGRAMEGAEEALRRDDLPEAIDRQAEAIENLREGLRNLGEALAQNQPGQPGNQGEAFGDANQQMPRDPLGRMAGQSGRIGTDENMLQGTDVYRRARDLLDEIRRRSGDQTRPTEELDYLKRLLDRF</sequence>
<organism evidence="4 5">
    <name type="scientific">Albidovulum salinarum</name>
    <dbReference type="NCBI Taxonomy" id="2984153"/>
    <lineage>
        <taxon>Bacteria</taxon>
        <taxon>Pseudomonadati</taxon>
        <taxon>Pseudomonadota</taxon>
        <taxon>Alphaproteobacteria</taxon>
        <taxon>Rhodobacterales</taxon>
        <taxon>Paracoccaceae</taxon>
        <taxon>Albidovulum</taxon>
    </lineage>
</organism>
<evidence type="ECO:0000256" key="3">
    <source>
        <dbReference type="SAM" id="Phobius"/>
    </source>
</evidence>
<feature type="region of interest" description="Disordered" evidence="2">
    <location>
        <begin position="631"/>
        <end position="727"/>
    </location>
</feature>
<feature type="coiled-coil region" evidence="1">
    <location>
        <begin position="459"/>
        <end position="529"/>
    </location>
</feature>
<feature type="coiled-coil region" evidence="1">
    <location>
        <begin position="554"/>
        <end position="593"/>
    </location>
</feature>
<feature type="transmembrane region" description="Helical" evidence="3">
    <location>
        <begin position="35"/>
        <end position="53"/>
    </location>
</feature>
<evidence type="ECO:0000313" key="5">
    <source>
        <dbReference type="Proteomes" id="UP001209535"/>
    </source>
</evidence>
<proteinExistence type="predicted"/>
<dbReference type="Pfam" id="PF13779">
    <property type="entry name" value="DUF4175"/>
    <property type="match status" value="1"/>
</dbReference>
<accession>A0ABT2X2X7</accession>
<keyword evidence="3" id="KW-0472">Membrane</keyword>
<feature type="compositionally biased region" description="Low complexity" evidence="2">
    <location>
        <begin position="753"/>
        <end position="763"/>
    </location>
</feature>
<dbReference type="EMBL" id="JAOVQO010000008">
    <property type="protein sequence ID" value="MCU9848273.1"/>
    <property type="molecule type" value="Genomic_DNA"/>
</dbReference>
<feature type="compositionally biased region" description="Low complexity" evidence="2">
    <location>
        <begin position="631"/>
        <end position="663"/>
    </location>
</feature>
<dbReference type="InterPro" id="IPR012683">
    <property type="entry name" value="CHP02302_TM"/>
</dbReference>
<evidence type="ECO:0000256" key="2">
    <source>
        <dbReference type="SAM" id="MobiDB-lite"/>
    </source>
</evidence>
<reference evidence="4 5" key="1">
    <citation type="submission" date="2022-10" db="EMBL/GenBank/DDBJ databases">
        <title>Defluviimonas sp. nov., isolated from ocean surface sediments.</title>
        <authorList>
            <person name="He W."/>
            <person name="Wang L."/>
            <person name="Zhang D.-F."/>
        </authorList>
    </citation>
    <scope>NUCLEOTIDE SEQUENCE [LARGE SCALE GENOMIC DNA]</scope>
    <source>
        <strain evidence="4 5">WL0024</strain>
    </source>
</reference>
<keyword evidence="3" id="KW-1133">Transmembrane helix</keyword>
<protein>
    <submittedName>
        <fullName evidence="4">TIGR02302 family protein</fullName>
    </submittedName>
</protein>
<dbReference type="Proteomes" id="UP001209535">
    <property type="component" value="Unassembled WGS sequence"/>
</dbReference>
<keyword evidence="5" id="KW-1185">Reference proteome</keyword>
<evidence type="ECO:0000313" key="4">
    <source>
        <dbReference type="EMBL" id="MCU9848273.1"/>
    </source>
</evidence>
<name>A0ABT2X2X7_9RHOB</name>
<feature type="region of interest" description="Disordered" evidence="2">
    <location>
        <begin position="751"/>
        <end position="797"/>
    </location>
</feature>
<comment type="caution">
    <text evidence="4">The sequence shown here is derived from an EMBL/GenBank/DDBJ whole genome shotgun (WGS) entry which is preliminary data.</text>
</comment>